<feature type="transmembrane region" description="Helical" evidence="5">
    <location>
        <begin position="199"/>
        <end position="217"/>
    </location>
</feature>
<dbReference type="SUPFAM" id="SSF46894">
    <property type="entry name" value="C-terminal effector domain of the bipartite response regulators"/>
    <property type="match status" value="1"/>
</dbReference>
<dbReference type="CDD" id="cd06170">
    <property type="entry name" value="LuxR_C_like"/>
    <property type="match status" value="1"/>
</dbReference>
<evidence type="ECO:0000313" key="8">
    <source>
        <dbReference type="Proteomes" id="UP000727506"/>
    </source>
</evidence>
<feature type="transmembrane region" description="Helical" evidence="5">
    <location>
        <begin position="70"/>
        <end position="90"/>
    </location>
</feature>
<feature type="transmembrane region" description="Helical" evidence="5">
    <location>
        <begin position="229"/>
        <end position="248"/>
    </location>
</feature>
<feature type="transmembrane region" description="Helical" evidence="5">
    <location>
        <begin position="12"/>
        <end position="30"/>
    </location>
</feature>
<keyword evidence="5" id="KW-1133">Transmembrane helix</keyword>
<keyword evidence="5" id="KW-0812">Transmembrane</keyword>
<dbReference type="PROSITE" id="PS50043">
    <property type="entry name" value="HTH_LUXR_2"/>
    <property type="match status" value="1"/>
</dbReference>
<keyword evidence="5" id="KW-0472">Membrane</keyword>
<dbReference type="InterPro" id="IPR036388">
    <property type="entry name" value="WH-like_DNA-bd_sf"/>
</dbReference>
<reference evidence="7" key="1">
    <citation type="submission" date="2021-02" db="EMBL/GenBank/DDBJ databases">
        <title>Infant gut strain persistence is associated with maternal origin, phylogeny, and functional potential including surface adhesion and iron acquisition.</title>
        <authorList>
            <person name="Lou Y.C."/>
        </authorList>
    </citation>
    <scope>NUCLEOTIDE SEQUENCE</scope>
    <source>
        <strain evidence="7">L2_039_000G1_dasL2_039_000G1_concoct_11</strain>
    </source>
</reference>
<dbReference type="PANTHER" id="PTHR44688">
    <property type="entry name" value="DNA-BINDING TRANSCRIPTIONAL ACTIVATOR DEVR_DOSR"/>
    <property type="match status" value="1"/>
</dbReference>
<feature type="transmembrane region" description="Helical" evidence="5">
    <location>
        <begin position="42"/>
        <end position="63"/>
    </location>
</feature>
<dbReference type="PRINTS" id="PR00038">
    <property type="entry name" value="HTHLUXR"/>
</dbReference>
<evidence type="ECO:0000256" key="4">
    <source>
        <dbReference type="SAM" id="MobiDB-lite"/>
    </source>
</evidence>
<keyword evidence="1" id="KW-0805">Transcription regulation</keyword>
<dbReference type="PANTHER" id="PTHR44688:SF16">
    <property type="entry name" value="DNA-BINDING TRANSCRIPTIONAL ACTIVATOR DEVR_DOSR"/>
    <property type="match status" value="1"/>
</dbReference>
<feature type="domain" description="HTH luxR-type" evidence="6">
    <location>
        <begin position="435"/>
        <end position="500"/>
    </location>
</feature>
<feature type="transmembrane region" description="Helical" evidence="5">
    <location>
        <begin position="128"/>
        <end position="149"/>
    </location>
</feature>
<feature type="region of interest" description="Disordered" evidence="4">
    <location>
        <begin position="380"/>
        <end position="430"/>
    </location>
</feature>
<dbReference type="Pfam" id="PF00196">
    <property type="entry name" value="GerE"/>
    <property type="match status" value="1"/>
</dbReference>
<dbReference type="InterPro" id="IPR016032">
    <property type="entry name" value="Sig_transdc_resp-reg_C-effctor"/>
</dbReference>
<dbReference type="InterPro" id="IPR000792">
    <property type="entry name" value="Tscrpt_reg_LuxR_C"/>
</dbReference>
<feature type="transmembrane region" description="Helical" evidence="5">
    <location>
        <begin position="96"/>
        <end position="116"/>
    </location>
</feature>
<dbReference type="EMBL" id="JAGZSV010000050">
    <property type="protein sequence ID" value="MBS6940631.1"/>
    <property type="molecule type" value="Genomic_DNA"/>
</dbReference>
<dbReference type="SMART" id="SM00421">
    <property type="entry name" value="HTH_LUXR"/>
    <property type="match status" value="1"/>
</dbReference>
<evidence type="ECO:0000256" key="3">
    <source>
        <dbReference type="ARBA" id="ARBA00023163"/>
    </source>
</evidence>
<evidence type="ECO:0000256" key="1">
    <source>
        <dbReference type="ARBA" id="ARBA00023015"/>
    </source>
</evidence>
<feature type="transmembrane region" description="Helical" evidence="5">
    <location>
        <begin position="285"/>
        <end position="305"/>
    </location>
</feature>
<organism evidence="7 8">
    <name type="scientific">Slackia piriformis</name>
    <dbReference type="NCBI Taxonomy" id="626934"/>
    <lineage>
        <taxon>Bacteria</taxon>
        <taxon>Bacillati</taxon>
        <taxon>Actinomycetota</taxon>
        <taxon>Coriobacteriia</taxon>
        <taxon>Eggerthellales</taxon>
        <taxon>Eggerthellaceae</taxon>
        <taxon>Slackia</taxon>
    </lineage>
</organism>
<sequence length="510" mass="54710">MEISRDRLKEAALITLAVIGFGLHQGSRMLDSGSGPYSAEAFAVVGIAAGGAACLYVAALAYLGKACSAAPFFAMGVVCTIARFVLAETLPPSTGAILVEQALGGIGWTLVILCWMEVFSGYRPSFSLPMIAGGFVILISIVPIASPLNEDARKLLLFALLFASFVALGLCLKNHAWVAKRMIEKHRPRGSIDELTRRVKRSIVAAAVFSATCGFIIEFDIISSVHSHQTALTGIIGGAVATVLFIWTVTARVTRIDLDFAYPLCAIALTAIITMRIVAPESADLSASLVTIALHTFFCLMWMAFTGRAHERKLPGFYLLGLAVGVSQISIACGRTLGGVFMQATPFDTAQYAAMAIGMLSVGTALLFVVLARQTARHGAETGYAPTQASRSAETDAENESRPNPSRKSKPEQETKPLDAPAPAAPLENNPALDLVARRFALSKREKQIVGEFSTGRSARSIADNNLISEHTVKTHFKHAYAKMEVHSRQELLDLLESGEAELRRKENGK</sequence>
<gene>
    <name evidence="7" type="ORF">KH142_03960</name>
</gene>
<dbReference type="GO" id="GO:0003677">
    <property type="term" value="F:DNA binding"/>
    <property type="evidence" value="ECO:0007669"/>
    <property type="project" value="UniProtKB-KW"/>
</dbReference>
<dbReference type="Gene3D" id="1.10.10.10">
    <property type="entry name" value="Winged helix-like DNA-binding domain superfamily/Winged helix DNA-binding domain"/>
    <property type="match status" value="1"/>
</dbReference>
<feature type="transmembrane region" description="Helical" evidence="5">
    <location>
        <begin position="350"/>
        <end position="372"/>
    </location>
</feature>
<comment type="caution">
    <text evidence="7">The sequence shown here is derived from an EMBL/GenBank/DDBJ whole genome shotgun (WGS) entry which is preliminary data.</text>
</comment>
<evidence type="ECO:0000313" key="7">
    <source>
        <dbReference type="EMBL" id="MBS6940631.1"/>
    </source>
</evidence>
<protein>
    <recommendedName>
        <fullName evidence="6">HTH luxR-type domain-containing protein</fullName>
    </recommendedName>
</protein>
<evidence type="ECO:0000259" key="6">
    <source>
        <dbReference type="PROSITE" id="PS50043"/>
    </source>
</evidence>
<feature type="transmembrane region" description="Helical" evidence="5">
    <location>
        <begin position="155"/>
        <end position="178"/>
    </location>
</feature>
<dbReference type="GO" id="GO:0006355">
    <property type="term" value="P:regulation of DNA-templated transcription"/>
    <property type="evidence" value="ECO:0007669"/>
    <property type="project" value="InterPro"/>
</dbReference>
<evidence type="ECO:0000256" key="5">
    <source>
        <dbReference type="SAM" id="Phobius"/>
    </source>
</evidence>
<keyword evidence="2" id="KW-0238">DNA-binding</keyword>
<proteinExistence type="predicted"/>
<feature type="transmembrane region" description="Helical" evidence="5">
    <location>
        <begin position="317"/>
        <end position="338"/>
    </location>
</feature>
<keyword evidence="3" id="KW-0804">Transcription</keyword>
<name>A0A943UTK5_9ACTN</name>
<dbReference type="Proteomes" id="UP000727506">
    <property type="component" value="Unassembled WGS sequence"/>
</dbReference>
<feature type="compositionally biased region" description="Low complexity" evidence="4">
    <location>
        <begin position="418"/>
        <end position="430"/>
    </location>
</feature>
<evidence type="ECO:0000256" key="2">
    <source>
        <dbReference type="ARBA" id="ARBA00023125"/>
    </source>
</evidence>
<dbReference type="AlphaFoldDB" id="A0A943UTK5"/>
<feature type="transmembrane region" description="Helical" evidence="5">
    <location>
        <begin position="260"/>
        <end position="279"/>
    </location>
</feature>
<accession>A0A943UTK5</accession>